<dbReference type="InterPro" id="IPR011044">
    <property type="entry name" value="Quino_amine_DH_bsu"/>
</dbReference>
<accession>A0A840XKP3</accession>
<comment type="caution">
    <text evidence="5">The sequence shown here is derived from an EMBL/GenBank/DDBJ whole genome shotgun (WGS) entry which is preliminary data.</text>
</comment>
<dbReference type="Gene3D" id="2.60.40.10">
    <property type="entry name" value="Immunoglobulins"/>
    <property type="match status" value="3"/>
</dbReference>
<keyword evidence="6" id="KW-1185">Reference proteome</keyword>
<dbReference type="PANTHER" id="PTHR46957:SF3">
    <property type="entry name" value="CYTOKINE RECEPTOR"/>
    <property type="match status" value="1"/>
</dbReference>
<keyword evidence="2" id="KW-0119">Carbohydrate metabolism</keyword>
<gene>
    <name evidence="5" type="ORF">BJ959_002352</name>
</gene>
<evidence type="ECO:0000313" key="6">
    <source>
        <dbReference type="Proteomes" id="UP000552883"/>
    </source>
</evidence>
<dbReference type="SUPFAM" id="SSF49265">
    <property type="entry name" value="Fibronectin type III"/>
    <property type="match status" value="2"/>
</dbReference>
<keyword evidence="1" id="KW-0378">Hydrolase</keyword>
<dbReference type="InterPro" id="IPR036116">
    <property type="entry name" value="FN3_sf"/>
</dbReference>
<sequence length="1964" mass="204669">MRHWLARHRSTVTTALGATVVAAVVVTVAVVYPGFESQRLELNDGSVWVVSGERQAVGRANLQVGQLDAVIPGEGSQLSVVQQGSDVVVVDAANATAEVVDTARSEVVESVPLPPDAPTLLLAGQSAVVHSGGTGETWVTPRALLADFDPAGVAAFQFGPDSAIAALDGYGVVAVSPGLGEVYRFDPALSLAVEQTWSIPVETDAALQISVAGDRWAVLDADTRLLHTESGTIDLSGVIAAGGEPRLAAPSASSPELLVAHRGGLVAVALDGGRITELVTGRQGSAAAPVVVGACAFAAWTDGVGWRRCAEEVRELPLAQVAAAAELTFSVRDDRVVLNDRRGGAAWAVQEDGRLIDNWDDLISEEEDQREEQLDQLDTPPEVERVQQPPVAVDDVFGARPGRASVLPVLLNDTDPNGDVLVIAETTPLDPEIGRIDLIGQSQQVQLTLTSAARGEIAFEYTITDGRGGSDTAVVRVAVRAAGENGPPVQVRPSRTTVAVGSSTTAAVLGEWVDPDGDPIYLQAASIPPPDVVTFRPDGRVTVAEAGGVGELRIVALTVTDGRASGIGELAVTVRPAGQAPIIAEPFVVLAYAGQEVRVEPLVHVRGGSGPIRLSAVPEKPGVTITPAFDRGVFRFVSEEVRTHYLEYVVTDGATTATGLIRVDVAAPPAAGSAPITVPKTAFVRTLSSATVSVATVDIDPGGGVLVVTGVVGLGAGSGIRAEVLEQRDIRITLTRPLDGPQTVSYRISNGLAESTGQITVIEIPRPQRLQPPVAVDDAITVRVGDAVSIPVLANDEHPDDEPITLAPALVQGLTGESGLLFVAGDRLRYLAPDQPGDFTAVYEVLGPLGEQRAQASVRISVREVDEATNQAPITRTVTARVIAGDTVRIRIPVEGMDPDGDSVQVIGQEVAPQRGIVVDTGLDSIDYQAGSYAAGTDEFRYTVVDALGARASGVVRVGISPRLDGARNPVANDDQVLIRPGFTVLVPVLDNDTDPDGSDLIVTAVEPNTDGLTAEIVDGRYVRVIPPAVPGQYGLVYTIENALAGASQAFITVTVRTDAPLAPPVARDTVLSLTDILDRDELDVDVLARVFFAEGEVSDLGLELVPGYESGARIQPDGRVRVQVGEQRQIIPFQVVHPADPAVRSTAFIWVPGTDDALPQLDRRAPRIQVVSEETVTIDINDYVVAVGGTPVRLTDTARVSASQSNGEPLVVDDDTLRFTSADLYFGPASLTFEVTDGATPDDPAGRVATIVLPIEVTPRKNQPPVLIGAALELEPGQERVLDLVRVTSYPYPDDVDELAYTIVDPASPGLEVELSGQTLRVRVLESTPRGTTTGVTLGVRDDAAQGTPGRIQVTVVPSTRPLARPAPDVVIAPRGETTTVRVLENDQAANPFPGQPLRVVAVRGLDSADLPAGVTIVPSADGQTLLVTVSPSAEPLDTNLEYQVADATDDPERRVWGAVRISVQDVPDPVTNLRVQAFANRSLTVAWSPGPANNAPIERFEVTTTRVADGVTATTSCPGSPCTVPTAGNGPDNRVRIAVVAVNAQGPSAATTLAEAAWSDLVPPAPTILGVTPLDRGLRIGWTKPAQDSAASPIRSYRVTVGPVVRTISVPADDPVGTTYWVAVVDAGALANGTSYSVGVSPRNDAFDPLTTWNTATTTGVPAGAPLALAAPTALGSTADAGGGGTVSVNWAGAFGANGRPLQSFYVWVADSGTAPACTVTGVADGAPEHTPPPGVTTVPGSSTSTVIGGLTADITYRVVVYAYNGQGCTASVELTATPRERPPAITAIDVVDSVPNGEGLWDLRLDAVTVAGGADSVQYRLIGDQVDPAESAPAALPTLLTAGTSHYGRSLQVEVRACRQYEQLLCGPWSEPFALGVAVRIDLQPTFVVTGEVPDTRTVEITWTPLAVGAYSAVEQVCLGGDPIDSPTGPTCLITAAPGDDPRLAVTVSVNSTTYTREYRP</sequence>
<dbReference type="Pfam" id="PF17963">
    <property type="entry name" value="Big_9"/>
    <property type="match status" value="4"/>
</dbReference>
<dbReference type="GO" id="GO:0016798">
    <property type="term" value="F:hydrolase activity, acting on glycosyl bonds"/>
    <property type="evidence" value="ECO:0007669"/>
    <property type="project" value="UniProtKB-KW"/>
</dbReference>
<dbReference type="CDD" id="cd00063">
    <property type="entry name" value="FN3"/>
    <property type="match status" value="2"/>
</dbReference>
<keyword evidence="3" id="KW-1133">Transmembrane helix</keyword>
<evidence type="ECO:0000256" key="3">
    <source>
        <dbReference type="SAM" id="Phobius"/>
    </source>
</evidence>
<feature type="transmembrane region" description="Helical" evidence="3">
    <location>
        <begin position="12"/>
        <end position="35"/>
    </location>
</feature>
<dbReference type="SMART" id="SM00060">
    <property type="entry name" value="FN3"/>
    <property type="match status" value="3"/>
</dbReference>
<evidence type="ECO:0000313" key="5">
    <source>
        <dbReference type="EMBL" id="MBB5618856.1"/>
    </source>
</evidence>
<organism evidence="5 6">
    <name type="scientific">Microcella frigidaquae</name>
    <dbReference type="NCBI Taxonomy" id="424758"/>
    <lineage>
        <taxon>Bacteria</taxon>
        <taxon>Bacillati</taxon>
        <taxon>Actinomycetota</taxon>
        <taxon>Actinomycetes</taxon>
        <taxon>Micrococcales</taxon>
        <taxon>Microbacteriaceae</taxon>
        <taxon>Microcella</taxon>
    </lineage>
</organism>
<dbReference type="OrthoDB" id="5241356at2"/>
<dbReference type="NCBIfam" id="NF012211">
    <property type="entry name" value="tand_rpt_95"/>
    <property type="match status" value="1"/>
</dbReference>
<feature type="domain" description="Fibronectin type-III" evidence="4">
    <location>
        <begin position="1471"/>
        <end position="1567"/>
    </location>
</feature>
<dbReference type="EMBL" id="JACHBS010000001">
    <property type="protein sequence ID" value="MBB5618856.1"/>
    <property type="molecule type" value="Genomic_DNA"/>
</dbReference>
<evidence type="ECO:0000256" key="1">
    <source>
        <dbReference type="ARBA" id="ARBA00023295"/>
    </source>
</evidence>
<keyword evidence="2" id="KW-0624">Polysaccharide degradation</keyword>
<dbReference type="Proteomes" id="UP000552883">
    <property type="component" value="Unassembled WGS sequence"/>
</dbReference>
<keyword evidence="1" id="KW-0326">Glycosidase</keyword>
<keyword evidence="3" id="KW-0812">Transmembrane</keyword>
<dbReference type="InterPro" id="IPR003961">
    <property type="entry name" value="FN3_dom"/>
</dbReference>
<dbReference type="RefSeq" id="WP_153982419.1">
    <property type="nucleotide sequence ID" value="NZ_BAAANZ010000008.1"/>
</dbReference>
<protein>
    <recommendedName>
        <fullName evidence="4">Fibronectin type-III domain-containing protein</fullName>
    </recommendedName>
</protein>
<dbReference type="SUPFAM" id="SSF50969">
    <property type="entry name" value="YVTN repeat-like/Quinoprotein amine dehydrogenase"/>
    <property type="match status" value="1"/>
</dbReference>
<dbReference type="PANTHER" id="PTHR46957">
    <property type="entry name" value="CYTOKINE RECEPTOR"/>
    <property type="match status" value="1"/>
</dbReference>
<keyword evidence="3" id="KW-0472">Membrane</keyword>
<evidence type="ECO:0000256" key="2">
    <source>
        <dbReference type="ARBA" id="ARBA00023326"/>
    </source>
</evidence>
<evidence type="ECO:0000259" key="4">
    <source>
        <dbReference type="PROSITE" id="PS50853"/>
    </source>
</evidence>
<name>A0A840XKP3_9MICO</name>
<dbReference type="GO" id="GO:0016020">
    <property type="term" value="C:membrane"/>
    <property type="evidence" value="ECO:0007669"/>
    <property type="project" value="UniProtKB-SubCell"/>
</dbReference>
<reference evidence="5 6" key="1">
    <citation type="submission" date="2020-08" db="EMBL/GenBank/DDBJ databases">
        <title>Sequencing the genomes of 1000 actinobacteria strains.</title>
        <authorList>
            <person name="Klenk H.-P."/>
        </authorList>
    </citation>
    <scope>NUCLEOTIDE SEQUENCE [LARGE SCALE GENOMIC DNA]</scope>
    <source>
        <strain evidence="5 6">DSM 23889</strain>
    </source>
</reference>
<dbReference type="PROSITE" id="PS50853">
    <property type="entry name" value="FN3"/>
    <property type="match status" value="1"/>
</dbReference>
<proteinExistence type="predicted"/>
<dbReference type="Gene3D" id="2.60.40.2810">
    <property type="match status" value="1"/>
</dbReference>
<dbReference type="InterPro" id="IPR050713">
    <property type="entry name" value="RTP_Phos/Ushers"/>
</dbReference>
<dbReference type="InterPro" id="IPR013783">
    <property type="entry name" value="Ig-like_fold"/>
</dbReference>
<dbReference type="GO" id="GO:0000272">
    <property type="term" value="P:polysaccharide catabolic process"/>
    <property type="evidence" value="ECO:0007669"/>
    <property type="project" value="UniProtKB-KW"/>
</dbReference>